<dbReference type="InterPro" id="IPR044925">
    <property type="entry name" value="His-Me_finger_sf"/>
</dbReference>
<name>A0A0F9G770_9ZZZZ</name>
<accession>A0A0F9G770</accession>
<comment type="caution">
    <text evidence="2">The sequence shown here is derived from an EMBL/GenBank/DDBJ whole genome shotgun (WGS) entry which is preliminary data.</text>
</comment>
<gene>
    <name evidence="2" type="ORF">LCGC14_1946340</name>
</gene>
<feature type="domain" description="HNH nuclease" evidence="1">
    <location>
        <begin position="49"/>
        <end position="91"/>
    </location>
</feature>
<dbReference type="SUPFAM" id="SSF54060">
    <property type="entry name" value="His-Me finger endonucleases"/>
    <property type="match status" value="1"/>
</dbReference>
<proteinExistence type="predicted"/>
<dbReference type="AlphaFoldDB" id="A0A0F9G770"/>
<dbReference type="InterPro" id="IPR003615">
    <property type="entry name" value="HNH_nuc"/>
</dbReference>
<dbReference type="EMBL" id="LAZR01021160">
    <property type="protein sequence ID" value="KKL86281.1"/>
    <property type="molecule type" value="Genomic_DNA"/>
</dbReference>
<dbReference type="Gene3D" id="3.90.75.20">
    <property type="match status" value="1"/>
</dbReference>
<protein>
    <recommendedName>
        <fullName evidence="1">HNH nuclease domain-containing protein</fullName>
    </recommendedName>
</protein>
<evidence type="ECO:0000259" key="1">
    <source>
        <dbReference type="Pfam" id="PF13392"/>
    </source>
</evidence>
<organism evidence="2">
    <name type="scientific">marine sediment metagenome</name>
    <dbReference type="NCBI Taxonomy" id="412755"/>
    <lineage>
        <taxon>unclassified sequences</taxon>
        <taxon>metagenomes</taxon>
        <taxon>ecological metagenomes</taxon>
    </lineage>
</organism>
<sequence>MKEFRGTSGVLSETRFWDKVEKTDSCWLWLATLNKDGYGRFSVQGRSIYAHRWAWEQKNGPIPEGMELDHECTTTNCVRTDHLSMVTGKENIFRQHQKQRCNYRLVIPLEDCAF</sequence>
<dbReference type="Pfam" id="PF13392">
    <property type="entry name" value="HNH_3"/>
    <property type="match status" value="1"/>
</dbReference>
<evidence type="ECO:0000313" key="2">
    <source>
        <dbReference type="EMBL" id="KKL86281.1"/>
    </source>
</evidence>
<reference evidence="2" key="1">
    <citation type="journal article" date="2015" name="Nature">
        <title>Complex archaea that bridge the gap between prokaryotes and eukaryotes.</title>
        <authorList>
            <person name="Spang A."/>
            <person name="Saw J.H."/>
            <person name="Jorgensen S.L."/>
            <person name="Zaremba-Niedzwiedzka K."/>
            <person name="Martijn J."/>
            <person name="Lind A.E."/>
            <person name="van Eijk R."/>
            <person name="Schleper C."/>
            <person name="Guy L."/>
            <person name="Ettema T.J."/>
        </authorList>
    </citation>
    <scope>NUCLEOTIDE SEQUENCE</scope>
</reference>